<accession>A0A5S9RAI6</accession>
<reference evidence="1 2" key="1">
    <citation type="submission" date="2019-11" db="EMBL/GenBank/DDBJ databases">
        <authorList>
            <person name="Holert J."/>
        </authorList>
    </citation>
    <scope>NUCLEOTIDE SEQUENCE [LARGE SCALE GENOMIC DNA]</scope>
    <source>
        <strain evidence="1">BC8_1</strain>
    </source>
</reference>
<evidence type="ECO:0000313" key="1">
    <source>
        <dbReference type="EMBL" id="CAA0136342.1"/>
    </source>
</evidence>
<dbReference type="RefSeq" id="WP_272952263.1">
    <property type="nucleotide sequence ID" value="NZ_CACSIP010000064.1"/>
</dbReference>
<evidence type="ECO:0000313" key="2">
    <source>
        <dbReference type="Proteomes" id="UP000430146"/>
    </source>
</evidence>
<organism evidence="1 2">
    <name type="scientific">Mycolicibacterium vanbaalenii</name>
    <name type="common">Mycobacterium vanbaalenii</name>
    <dbReference type="NCBI Taxonomy" id="110539"/>
    <lineage>
        <taxon>Bacteria</taxon>
        <taxon>Bacillati</taxon>
        <taxon>Actinomycetota</taxon>
        <taxon>Actinomycetes</taxon>
        <taxon>Mycobacteriales</taxon>
        <taxon>Mycobacteriaceae</taxon>
        <taxon>Mycolicibacterium</taxon>
    </lineage>
</organism>
<dbReference type="Proteomes" id="UP000430146">
    <property type="component" value="Unassembled WGS sequence"/>
</dbReference>
<dbReference type="AlphaFoldDB" id="A0A5S9RAI6"/>
<dbReference type="EMBL" id="CACSIP010000064">
    <property type="protein sequence ID" value="CAA0136342.1"/>
    <property type="molecule type" value="Genomic_DNA"/>
</dbReference>
<sequence length="44" mass="4522">MTIEPVPAFYAHCDECGATVVGSEADVAAWSTGHDCPEPGCAIL</sequence>
<protein>
    <submittedName>
        <fullName evidence="1">Uncharacterized protein</fullName>
    </submittedName>
</protein>
<keyword evidence="2" id="KW-1185">Reference proteome</keyword>
<gene>
    <name evidence="1" type="ORF">AELLOGFF_06486</name>
</gene>
<name>A0A5S9RAI6_MYCVN</name>
<proteinExistence type="predicted"/>